<sequence length="2490" mass="279750">MGTSTDVNDIRLKEALELLEQRQTSLTITDPELDTRFFNAVLLYLLATTTDHWWCSPQTLPLARESLWLFSLPDLPHILKYKEKLNSLLQCCPLCVQSYYLSRNDLRRRYLTHYTPEQVNRLFCILEQFDRLRLEPNLTASATLSIDQQCCTVTELICFPYYLSQQDKQFCTLFDSVTAAGRHPTLKYTAVQSASLLVFHHHQTVRLWAVKLCETFAIENPSSTDTNQEDIDGLVAVARLILSYFGQHSFGAEFELNFPKYYSNMDAIGMSYVIRATQNDTNIWKGLRLVLNLLPDTALETLVTSMDKPSSAPLFDVLIYQLECTQVEINIAGLLKTMTLLWKRLQDRFWDKDTLLQADTKTYYNLLRQICDHHQFRAWVKIAQEDVDAIQDADGTTDSRKKLIRRMQGMVDWIFPFWCSLRKIDGADYMTDRILETLLSYFQLSTWTLSFRVYAAIVAFQIIQHTITENTGIPIESLNRLAHVWIPFAMDNLGENDDIEVSSALLPTLQLARESAASVLTDILCHDSRSLRDAYITLARSSSTGDGVSQDISGQHGIMSSAYPKVWDFLQAQPPTDISSICPTLLSAYAPLVSIDNIQQQNTTEGKLVDRGYTLLFGRMQALREMVLVSLKIQSGVPWKTRKAEVHDPSMILPFVSIFAYSASAIDQTICYLTKKRKRKDRKSSSLPQSNLTDSPLQSLLDRQPQLTIAAVTHVLTDFMELSNVQAETYNVVTTLGHALESVTRLLMNDELEYLPELVKADENDNDQQIIMEYWNLLWQVISTVFIDSYQWSITHTPNGILDIVTLWVDIAGETIGCCHLFQNSICNDLLKMDSLASTVDGLSYWIYVTRRSLLVKLVPLLVKILRQLQLSDIKISLDAYDRLTSAVNGLDSTLLEPDEKNLISSALTAHEYVNVIVLEDSDDEYMELHTQPVSDSPTSSMTTLTSSAARHADPKTKMLQQSTTGNSVRKPSGTSNITSHIDTNNIAPNTVDETNVEPASMEIDVDTFFDDWNDSEPSAQQIETPLKSVLPSKLSSHTGEKRKIAHLFEPPYMATAAESEASGGSGNLQPLITKRQKNRSASDDSSDDDSDSDSGLSGLMNMANKRQQQQQQQLSEKMQQRKNESENLIALFGTHQARRPIKPTNSLDSTQQLIQQRSRARQAERDRKMKKDPNINQLFKTVLSWSLENVKSDTPPHISSLGALCHVQDTYQSGYKGYFEVFEPLLLLEIWSQFVRAKETLTSSNVMTGFTMTSRCHVDDFVDVTFNVPIAIKISLALDDLVCMANHFGPDFFSTRMIRGSALAASESLKGHQWHGKAFLGKVMSLSKGKTTGDIVIRCYFPQERITILNSLAPKSVWRCVKVTSLMMVQREYAALLGLQYYELANDLLHPHPSPMPVLSPEDVQNCTIKYDVNQTQATAIVGALNKPKGFTLIQGPPGTGKTKTILALLGQLLEEQKQQKTKKPGGAKILVCAPSNAAVDEIAKRLKVGILTTDGLIKPKVVRIGVLESVNASVKDLLLDRQVDKQINPSTSLSKDGDSGNNIMERDDNDGDRDTRINFISKRQKIQETIRTLRLEMQQVDRDACQKSNNKALASKLRDRRKDLGKQLEQQWTMLKEVTHQQQEYIKDLNTSRARARESILHNCDIVCTTLNGSGHNVLFEMNMVFDTVIVDEAAQAVEVSTLIPLKYDCKRCILVGDPNQLPPTVLSQLASKFDYEQSLFARMEKNAPDNVYLLSIQYRMHPLISAFPSNIFYQSKLLDGPRMAEKTAAPWHRHRLFSPFMFFDVIEGQEQQGRGTSWYNSSEADAALALVDKLATDFPNLKLACRIGVITPYKEQLSYLKLRFERYFGSEITDVIDFNTVDGFQGQEKDIIIFSCVRANSESYNAIGFLSDVRRMNVGLTRAKQSLFVLGNADTLLKSQIWGIFVEDAKERGLLRVCHRPFFQRQLIPGHLEYKAAVAPAPPAVMNGTTTTTTTAATTASETARKLFGSHLRQVHPSISPMANGLSSTKNRHRTTLTLTTFMDSRTLVKHCIGDTCHCDWRLTIYGCDEQRGAYIINMINIGISAFVSIVGIGILIHRLGIKGHRLFEWGSNKGCLRPMPIDCMLFFLTIFNILRLLASVLLVADASAGNWIARSFVFEFGWQFGYGSFALYLIGIAQTLADSHKAISSGWLPSPQTVDAIGLTFFFTPFILNNVCSLATGILADKNLYVAEIFVHLLYVLWFIHCSSLACAVMFSGWRLIRILNRHLAKFQTSNARSANIRAGIFKIRAIVVIIGICLMSFACFLLIYGGARDQIMTSTVGSLILSGIWNFLGPLTTLAVEAAILFNPSTGSKSNLFGLKASSADKSTTANGSTGMYDTHFSTFASGQDASFQGTLSHNAFDELKQQHLQYQQTYQQHQANGHHQRYYEHRLADPDMDDSHDDNVDNDYQRHHHHHHDISVSTPSSHYSSSLPPTTIFTSDSGIPLEDVDYMEKTSKLGLIQQKV</sequence>
<dbReference type="SMART" id="SM00382">
    <property type="entry name" value="AAA"/>
    <property type="match status" value="1"/>
</dbReference>
<dbReference type="GO" id="GO:0005694">
    <property type="term" value="C:chromosome"/>
    <property type="evidence" value="ECO:0007669"/>
    <property type="project" value="UniProtKB-ARBA"/>
</dbReference>
<feature type="transmembrane region" description="Helical" evidence="8">
    <location>
        <begin position="2308"/>
        <end position="2331"/>
    </location>
</feature>
<dbReference type="STRING" id="90262.A0A1X2IIY9"/>
<evidence type="ECO:0000256" key="4">
    <source>
        <dbReference type="ARBA" id="ARBA00022806"/>
    </source>
</evidence>
<dbReference type="Pfam" id="PF13086">
    <property type="entry name" value="AAA_11"/>
    <property type="match status" value="1"/>
</dbReference>
<organism evidence="10 11">
    <name type="scientific">Absidia repens</name>
    <dbReference type="NCBI Taxonomy" id="90262"/>
    <lineage>
        <taxon>Eukaryota</taxon>
        <taxon>Fungi</taxon>
        <taxon>Fungi incertae sedis</taxon>
        <taxon>Mucoromycota</taxon>
        <taxon>Mucoromycotina</taxon>
        <taxon>Mucoromycetes</taxon>
        <taxon>Mucorales</taxon>
        <taxon>Cunninghamellaceae</taxon>
        <taxon>Absidia</taxon>
    </lineage>
</organism>
<dbReference type="InterPro" id="IPR047187">
    <property type="entry name" value="SF1_C_Upf1"/>
</dbReference>
<evidence type="ECO:0000256" key="8">
    <source>
        <dbReference type="SAM" id="Phobius"/>
    </source>
</evidence>
<dbReference type="CDD" id="cd18808">
    <property type="entry name" value="SF1_C_Upf1"/>
    <property type="match status" value="1"/>
</dbReference>
<evidence type="ECO:0000256" key="5">
    <source>
        <dbReference type="ARBA" id="ARBA00022840"/>
    </source>
</evidence>
<feature type="region of interest" description="Disordered" evidence="7">
    <location>
        <begin position="1141"/>
        <end position="1169"/>
    </location>
</feature>
<feature type="coiled-coil region" evidence="6">
    <location>
        <begin position="1101"/>
        <end position="1128"/>
    </location>
</feature>
<feature type="compositionally biased region" description="Low complexity" evidence="7">
    <location>
        <begin position="1026"/>
        <end position="1037"/>
    </location>
</feature>
<dbReference type="InterPro" id="IPR045055">
    <property type="entry name" value="DNA2/NAM7-like"/>
</dbReference>
<dbReference type="GO" id="GO:0005524">
    <property type="term" value="F:ATP binding"/>
    <property type="evidence" value="ECO:0007669"/>
    <property type="project" value="UniProtKB-KW"/>
</dbReference>
<protein>
    <submittedName>
        <fullName evidence="10">AAA domain-domain-containing protein</fullName>
    </submittedName>
</protein>
<evidence type="ECO:0000313" key="11">
    <source>
        <dbReference type="Proteomes" id="UP000193560"/>
    </source>
</evidence>
<dbReference type="EMBL" id="MCGE01000010">
    <property type="protein sequence ID" value="ORZ17271.1"/>
    <property type="molecule type" value="Genomic_DNA"/>
</dbReference>
<keyword evidence="8" id="KW-1133">Transmembrane helix</keyword>
<dbReference type="InterPro" id="IPR024481">
    <property type="entry name" value="Helicase_Sen1_N"/>
</dbReference>
<gene>
    <name evidence="10" type="ORF">BCR42DRAFT_437337</name>
</gene>
<dbReference type="GO" id="GO:0006369">
    <property type="term" value="P:termination of RNA polymerase II transcription"/>
    <property type="evidence" value="ECO:0007669"/>
    <property type="project" value="TreeGrafter"/>
</dbReference>
<dbReference type="Pfam" id="PF12726">
    <property type="entry name" value="SEN1_N"/>
    <property type="match status" value="1"/>
</dbReference>
<feature type="region of interest" description="Disordered" evidence="7">
    <location>
        <begin position="2419"/>
        <end position="2453"/>
    </location>
</feature>
<feature type="domain" description="AAA+ ATPase" evidence="9">
    <location>
        <begin position="1429"/>
        <end position="1678"/>
    </location>
</feature>
<keyword evidence="11" id="KW-1185">Reference proteome</keyword>
<dbReference type="PANTHER" id="PTHR10887:SF495">
    <property type="entry name" value="HELICASE SENATAXIN ISOFORM X1-RELATED"/>
    <property type="match status" value="1"/>
</dbReference>
<feature type="compositionally biased region" description="Polar residues" evidence="7">
    <location>
        <begin position="959"/>
        <end position="992"/>
    </location>
</feature>
<dbReference type="InterPro" id="IPR027417">
    <property type="entry name" value="P-loop_NTPase"/>
</dbReference>
<evidence type="ECO:0000256" key="6">
    <source>
        <dbReference type="SAM" id="Coils"/>
    </source>
</evidence>
<dbReference type="GO" id="GO:0004386">
    <property type="term" value="F:helicase activity"/>
    <property type="evidence" value="ECO:0007669"/>
    <property type="project" value="UniProtKB-KW"/>
</dbReference>
<keyword evidence="6" id="KW-0175">Coiled coil</keyword>
<feature type="region of interest" description="Disordered" evidence="7">
    <location>
        <begin position="1530"/>
        <end position="1557"/>
    </location>
</feature>
<feature type="transmembrane region" description="Helical" evidence="8">
    <location>
        <begin position="2107"/>
        <end position="2128"/>
    </location>
</feature>
<dbReference type="Proteomes" id="UP000193560">
    <property type="component" value="Unassembled WGS sequence"/>
</dbReference>
<feature type="transmembrane region" description="Helical" evidence="8">
    <location>
        <begin position="2185"/>
        <end position="2208"/>
    </location>
</feature>
<keyword evidence="8" id="KW-0472">Membrane</keyword>
<proteinExistence type="inferred from homology"/>
<accession>A0A1X2IIY9</accession>
<dbReference type="InterPro" id="IPR041677">
    <property type="entry name" value="DNA2/NAM7_AAA_11"/>
</dbReference>
<keyword evidence="5" id="KW-0067">ATP-binding</keyword>
<feature type="region of interest" description="Disordered" evidence="7">
    <location>
        <begin position="931"/>
        <end position="992"/>
    </location>
</feature>
<dbReference type="Gene3D" id="3.40.50.300">
    <property type="entry name" value="P-loop containing nucleotide triphosphate hydrolases"/>
    <property type="match status" value="2"/>
</dbReference>
<dbReference type="InterPro" id="IPR041679">
    <property type="entry name" value="DNA2/NAM7-like_C"/>
</dbReference>
<dbReference type="GO" id="GO:0016604">
    <property type="term" value="C:nuclear body"/>
    <property type="evidence" value="ECO:0007669"/>
    <property type="project" value="TreeGrafter"/>
</dbReference>
<name>A0A1X2IIY9_9FUNG</name>
<dbReference type="SUPFAM" id="SSF52540">
    <property type="entry name" value="P-loop containing nucleoside triphosphate hydrolases"/>
    <property type="match status" value="1"/>
</dbReference>
<dbReference type="CDD" id="cd18042">
    <property type="entry name" value="DEXXQc_SETX"/>
    <property type="match status" value="1"/>
</dbReference>
<dbReference type="OrthoDB" id="6513042at2759"/>
<dbReference type="Pfam" id="PF23576">
    <property type="entry name" value="SEN1_barrel"/>
    <property type="match status" value="1"/>
</dbReference>
<evidence type="ECO:0000256" key="3">
    <source>
        <dbReference type="ARBA" id="ARBA00022801"/>
    </source>
</evidence>
<evidence type="ECO:0000256" key="1">
    <source>
        <dbReference type="ARBA" id="ARBA00007913"/>
    </source>
</evidence>
<dbReference type="GO" id="GO:0016787">
    <property type="term" value="F:hydrolase activity"/>
    <property type="evidence" value="ECO:0007669"/>
    <property type="project" value="UniProtKB-KW"/>
</dbReference>
<feature type="region of interest" description="Disordered" evidence="7">
    <location>
        <begin position="1058"/>
        <end position="1100"/>
    </location>
</feature>
<dbReference type="PANTHER" id="PTHR10887">
    <property type="entry name" value="DNA2/NAM7 HELICASE FAMILY"/>
    <property type="match status" value="1"/>
</dbReference>
<feature type="transmembrane region" description="Helical" evidence="8">
    <location>
        <begin position="2274"/>
        <end position="2296"/>
    </location>
</feature>
<feature type="transmembrane region" description="Helical" evidence="8">
    <location>
        <begin position="2148"/>
        <end position="2165"/>
    </location>
</feature>
<comment type="similarity">
    <text evidence="1">Belongs to the DNA2/NAM7 helicase family.</text>
</comment>
<keyword evidence="3" id="KW-0378">Hydrolase</keyword>
<evidence type="ECO:0000256" key="7">
    <source>
        <dbReference type="SAM" id="MobiDB-lite"/>
    </source>
</evidence>
<comment type="caution">
    <text evidence="10">The sequence shown here is derived from an EMBL/GenBank/DDBJ whole genome shotgun (WGS) entry which is preliminary data.</text>
</comment>
<dbReference type="InterPro" id="IPR003593">
    <property type="entry name" value="AAA+_ATPase"/>
</dbReference>
<dbReference type="Pfam" id="PF13087">
    <property type="entry name" value="AAA_12"/>
    <property type="match status" value="1"/>
</dbReference>
<feature type="region of interest" description="Disordered" evidence="7">
    <location>
        <begin position="1013"/>
        <end position="1038"/>
    </location>
</feature>
<feature type="transmembrane region" description="Helical" evidence="8">
    <location>
        <begin position="2220"/>
        <end position="2245"/>
    </location>
</feature>
<keyword evidence="2" id="KW-0547">Nucleotide-binding</keyword>
<feature type="compositionally biased region" description="Polar residues" evidence="7">
    <location>
        <begin position="1144"/>
        <end position="1158"/>
    </location>
</feature>
<dbReference type="FunFam" id="3.40.50.300:FF:000326">
    <property type="entry name" value="P-loop containing nucleoside triphosphate hydrolase"/>
    <property type="match status" value="1"/>
</dbReference>
<keyword evidence="4" id="KW-0347">Helicase</keyword>
<feature type="compositionally biased region" description="Low complexity" evidence="7">
    <location>
        <begin position="935"/>
        <end position="948"/>
    </location>
</feature>
<reference evidence="10 11" key="1">
    <citation type="submission" date="2016-07" db="EMBL/GenBank/DDBJ databases">
        <title>Pervasive Adenine N6-methylation of Active Genes in Fungi.</title>
        <authorList>
            <consortium name="DOE Joint Genome Institute"/>
            <person name="Mondo S.J."/>
            <person name="Dannebaum R.O."/>
            <person name="Kuo R.C."/>
            <person name="Labutti K."/>
            <person name="Haridas S."/>
            <person name="Kuo A."/>
            <person name="Salamov A."/>
            <person name="Ahrendt S.R."/>
            <person name="Lipzen A."/>
            <person name="Sullivan W."/>
            <person name="Andreopoulos W.B."/>
            <person name="Clum A."/>
            <person name="Lindquist E."/>
            <person name="Daum C."/>
            <person name="Ramamoorthy G.K."/>
            <person name="Gryganskyi A."/>
            <person name="Culley D."/>
            <person name="Magnuson J.K."/>
            <person name="James T.Y."/>
            <person name="O'Malley M.A."/>
            <person name="Stajich J.E."/>
            <person name="Spatafora J.W."/>
            <person name="Visel A."/>
            <person name="Grigoriev I.V."/>
        </authorList>
    </citation>
    <scope>NUCLEOTIDE SEQUENCE [LARGE SCALE GENOMIC DNA]</scope>
    <source>
        <strain evidence="10 11">NRRL 1336</strain>
    </source>
</reference>
<evidence type="ECO:0000313" key="10">
    <source>
        <dbReference type="EMBL" id="ORZ17271.1"/>
    </source>
</evidence>
<feature type="compositionally biased region" description="Polar residues" evidence="7">
    <location>
        <begin position="1530"/>
        <end position="1544"/>
    </location>
</feature>
<dbReference type="GO" id="GO:0001147">
    <property type="term" value="F:transcription termination site sequence-specific DNA binding"/>
    <property type="evidence" value="ECO:0007669"/>
    <property type="project" value="TreeGrafter"/>
</dbReference>
<keyword evidence="8" id="KW-0812">Transmembrane</keyword>
<evidence type="ECO:0000259" key="9">
    <source>
        <dbReference type="SMART" id="SM00382"/>
    </source>
</evidence>
<dbReference type="InterPro" id="IPR056474">
    <property type="entry name" value="SEN1_barrel"/>
</dbReference>
<feature type="transmembrane region" description="Helical" evidence="8">
    <location>
        <begin position="2058"/>
        <end position="2080"/>
    </location>
</feature>
<evidence type="ECO:0000256" key="2">
    <source>
        <dbReference type="ARBA" id="ARBA00022741"/>
    </source>
</evidence>